<dbReference type="EMBL" id="JAUSWM010000001">
    <property type="protein sequence ID" value="MDQ0481069.1"/>
    <property type="molecule type" value="Genomic_DNA"/>
</dbReference>
<dbReference type="SUPFAM" id="SSF102405">
    <property type="entry name" value="MCP/YpsA-like"/>
    <property type="match status" value="1"/>
</dbReference>
<gene>
    <name evidence="3" type="ORF">QO000_000022</name>
</gene>
<dbReference type="RefSeq" id="WP_301551814.1">
    <property type="nucleotide sequence ID" value="NZ_JAQRMZ010000005.1"/>
</dbReference>
<protein>
    <submittedName>
        <fullName evidence="3">DNA processing protein</fullName>
    </submittedName>
</protein>
<dbReference type="InterPro" id="IPR057666">
    <property type="entry name" value="DrpA_SLOG"/>
</dbReference>
<keyword evidence="4" id="KW-1185">Reference proteome</keyword>
<dbReference type="Proteomes" id="UP001226720">
    <property type="component" value="Unassembled WGS sequence"/>
</dbReference>
<dbReference type="PANTHER" id="PTHR43022:SF1">
    <property type="entry name" value="PROTEIN SMF"/>
    <property type="match status" value="1"/>
</dbReference>
<comment type="caution">
    <text evidence="3">The sequence shown here is derived from an EMBL/GenBank/DDBJ whole genome shotgun (WGS) entry which is preliminary data.</text>
</comment>
<evidence type="ECO:0000256" key="1">
    <source>
        <dbReference type="ARBA" id="ARBA00006525"/>
    </source>
</evidence>
<evidence type="ECO:0000259" key="2">
    <source>
        <dbReference type="Pfam" id="PF02481"/>
    </source>
</evidence>
<evidence type="ECO:0000313" key="4">
    <source>
        <dbReference type="Proteomes" id="UP001226720"/>
    </source>
</evidence>
<reference evidence="3" key="1">
    <citation type="submission" date="2023-07" db="EMBL/GenBank/DDBJ databases">
        <title>Genomic Encyclopedia of Type Strains, Phase IV (KMG-IV): sequencing the most valuable type-strain genomes for metagenomic binning, comparative biology and taxonomic classification.</title>
        <authorList>
            <person name="Goeker M."/>
        </authorList>
    </citation>
    <scope>NUCLEOTIDE SEQUENCE [LARGE SCALE GENOMIC DNA]</scope>
    <source>
        <strain evidence="3">JSM 076093</strain>
    </source>
</reference>
<comment type="similarity">
    <text evidence="1">Belongs to the DprA/Smf family.</text>
</comment>
<name>A0ABU0JVD6_9BACL</name>
<sequence>MSKAFWYALNNVEGLGTKTIKKLFLKVPNLTKENLNQNKWFVKEVVKNTSVLERLFDDSYLGKRIEDATKQIKYHANQGIEVIEITSEYYPKILRLIDDPPPVLFCKGNLELLKDDKRIAVIGTRNPTELGYKAGMKISSQFSNRNFIIVSGLALGIDTAGHLGALKVNGSTIAVLAGSLDKIYPKENRELVDDILEKQGLIMSEIPLGGKTFRNSFVKRDRIQSGLSLGICPVQTPLKGGTQHTIKFAQEQRRLLFCPEPLEDKEVEATQGIYDLLDRNVADKISTQKDYEKIVVLLNDVFNRLLKDEEISKSATAKKSNINEYNIEQLSLLEGLNKSHESEVTPLEFEEILYKAIEIGTKLELSHDHMLKQFKLALNDQEK</sequence>
<organism evidence="3 4">
    <name type="scientific">Guptibacillus hwajinpoensis</name>
    <dbReference type="NCBI Taxonomy" id="208199"/>
    <lineage>
        <taxon>Bacteria</taxon>
        <taxon>Bacillati</taxon>
        <taxon>Bacillota</taxon>
        <taxon>Bacilli</taxon>
        <taxon>Bacillales</taxon>
        <taxon>Guptibacillaceae</taxon>
        <taxon>Guptibacillus</taxon>
    </lineage>
</organism>
<accession>A0ABU0JVD6</accession>
<dbReference type="Gene3D" id="3.40.50.450">
    <property type="match status" value="1"/>
</dbReference>
<evidence type="ECO:0000313" key="3">
    <source>
        <dbReference type="EMBL" id="MDQ0481069.1"/>
    </source>
</evidence>
<dbReference type="Pfam" id="PF02481">
    <property type="entry name" value="DNA_processg_A"/>
    <property type="match status" value="1"/>
</dbReference>
<dbReference type="InterPro" id="IPR003488">
    <property type="entry name" value="DprA"/>
</dbReference>
<dbReference type="PANTHER" id="PTHR43022">
    <property type="entry name" value="PROTEIN SMF"/>
    <property type="match status" value="1"/>
</dbReference>
<proteinExistence type="inferred from homology"/>
<feature type="domain" description="Smf/DprA SLOG" evidence="2">
    <location>
        <begin position="82"/>
        <end position="286"/>
    </location>
</feature>
<dbReference type="GeneID" id="301327359"/>